<evidence type="ECO:0000256" key="4">
    <source>
        <dbReference type="SAM" id="Phobius"/>
    </source>
</evidence>
<name>A0A1X7UD61_AMPQE</name>
<reference evidence="6" key="1">
    <citation type="journal article" date="2010" name="Nature">
        <title>The Amphimedon queenslandica genome and the evolution of animal complexity.</title>
        <authorList>
            <person name="Srivastava M."/>
            <person name="Simakov O."/>
            <person name="Chapman J."/>
            <person name="Fahey B."/>
            <person name="Gauthier M.E."/>
            <person name="Mitros T."/>
            <person name="Richards G.S."/>
            <person name="Conaco C."/>
            <person name="Dacre M."/>
            <person name="Hellsten U."/>
            <person name="Larroux C."/>
            <person name="Putnam N.H."/>
            <person name="Stanke M."/>
            <person name="Adamska M."/>
            <person name="Darling A."/>
            <person name="Degnan S.M."/>
            <person name="Oakley T.H."/>
            <person name="Plachetzki D.C."/>
            <person name="Zhai Y."/>
            <person name="Adamski M."/>
            <person name="Calcino A."/>
            <person name="Cummins S.F."/>
            <person name="Goodstein D.M."/>
            <person name="Harris C."/>
            <person name="Jackson D.J."/>
            <person name="Leys S.P."/>
            <person name="Shu S."/>
            <person name="Woodcroft B.J."/>
            <person name="Vervoort M."/>
            <person name="Kosik K.S."/>
            <person name="Manning G."/>
            <person name="Degnan B.M."/>
            <person name="Rokhsar D.S."/>
        </authorList>
    </citation>
    <scope>NUCLEOTIDE SEQUENCE [LARGE SCALE GENOMIC DNA]</scope>
</reference>
<dbReference type="InterPro" id="IPR032675">
    <property type="entry name" value="LRR_dom_sf"/>
</dbReference>
<dbReference type="InterPro" id="IPR003591">
    <property type="entry name" value="Leu-rich_rpt_typical-subtyp"/>
</dbReference>
<accession>A0A1X7UD61</accession>
<evidence type="ECO:0000313" key="6">
    <source>
        <dbReference type="Proteomes" id="UP000007879"/>
    </source>
</evidence>
<dbReference type="EnsemblMetazoa" id="XM_003388296.3">
    <property type="protein sequence ID" value="XP_003388344.1"/>
    <property type="gene ID" value="LOC100635112"/>
</dbReference>
<dbReference type="Proteomes" id="UP000007879">
    <property type="component" value="Unassembled WGS sequence"/>
</dbReference>
<dbReference type="InterPro" id="IPR050216">
    <property type="entry name" value="LRR_domain-containing"/>
</dbReference>
<feature type="compositionally biased region" description="Basic and acidic residues" evidence="3">
    <location>
        <begin position="193"/>
        <end position="212"/>
    </location>
</feature>
<keyword evidence="2" id="KW-0677">Repeat</keyword>
<keyword evidence="4" id="KW-0472">Membrane</keyword>
<dbReference type="Pfam" id="PF00560">
    <property type="entry name" value="LRR_1"/>
    <property type="match status" value="1"/>
</dbReference>
<dbReference type="PANTHER" id="PTHR48051:SF1">
    <property type="entry name" value="RAS SUPPRESSOR PROTEIN 1"/>
    <property type="match status" value="1"/>
</dbReference>
<dbReference type="OMA" id="CASVNTI"/>
<evidence type="ECO:0000256" key="1">
    <source>
        <dbReference type="ARBA" id="ARBA00022614"/>
    </source>
</evidence>
<dbReference type="PANTHER" id="PTHR48051">
    <property type="match status" value="1"/>
</dbReference>
<proteinExistence type="predicted"/>
<protein>
    <recommendedName>
        <fullName evidence="7">Leucine-rich repeat-containing protein 59</fullName>
    </recommendedName>
</protein>
<dbReference type="GO" id="GO:0005737">
    <property type="term" value="C:cytoplasm"/>
    <property type="evidence" value="ECO:0007669"/>
    <property type="project" value="TreeGrafter"/>
</dbReference>
<dbReference type="AlphaFoldDB" id="A0A1X7UD61"/>
<dbReference type="Pfam" id="PF13855">
    <property type="entry name" value="LRR_8"/>
    <property type="match status" value="1"/>
</dbReference>
<dbReference type="STRING" id="400682.A0A1X7UD61"/>
<evidence type="ECO:0008006" key="7">
    <source>
        <dbReference type="Google" id="ProtNLM"/>
    </source>
</evidence>
<keyword evidence="4" id="KW-1133">Transmembrane helix</keyword>
<feature type="transmembrane region" description="Helical" evidence="4">
    <location>
        <begin position="241"/>
        <end position="261"/>
    </location>
</feature>
<keyword evidence="1" id="KW-0433">Leucine-rich repeat</keyword>
<dbReference type="KEGG" id="aqu:100635112"/>
<feature type="compositionally biased region" description="Basic residues" evidence="3">
    <location>
        <begin position="177"/>
        <end position="192"/>
    </location>
</feature>
<sequence>MSGPVHTGEGQKVTKKFLSEHTDGLVVDLSLCFLQEIPVNELTRASNFNRLDLSQNKITEVPSSFSSLAFLIEIDFSKNNISSLPENFGDLQKLQKLDLYGNALITLPYSFSSLSRLKWLDLRDNPLREDIAKAAGDCTNEKECKDCAKKVVRLISQLQRAHEEQIEAERKELEARQHKKEKAQQRKKRIAKKLKEEQKEKRRAAWMERKETEELENQEDEETQDTTKEIMQSKQRGFKRWGCLLCITVSILASGASAWLYQLRNEQL</sequence>
<evidence type="ECO:0000313" key="5">
    <source>
        <dbReference type="EnsemblMetazoa" id="Aqu2.1.25585_001"/>
    </source>
</evidence>
<dbReference type="SUPFAM" id="SSF52058">
    <property type="entry name" value="L domain-like"/>
    <property type="match status" value="1"/>
</dbReference>
<dbReference type="SMART" id="SM00369">
    <property type="entry name" value="LRR_TYP"/>
    <property type="match status" value="4"/>
</dbReference>
<dbReference type="FunCoup" id="A0A1X7UD61">
    <property type="interactions" value="499"/>
</dbReference>
<dbReference type="OrthoDB" id="1394818at2759"/>
<dbReference type="EnsemblMetazoa" id="Aqu2.1.25585_001">
    <property type="protein sequence ID" value="Aqu2.1.25585_001"/>
    <property type="gene ID" value="Aqu2.1.25585"/>
</dbReference>
<evidence type="ECO:0000256" key="2">
    <source>
        <dbReference type="ARBA" id="ARBA00022737"/>
    </source>
</evidence>
<gene>
    <name evidence="5" type="primary">100635112</name>
</gene>
<keyword evidence="4" id="KW-0812">Transmembrane</keyword>
<dbReference type="InParanoid" id="A0A1X7UD61"/>
<dbReference type="eggNOG" id="KOG0473">
    <property type="taxonomic scope" value="Eukaryota"/>
</dbReference>
<keyword evidence="6" id="KW-1185">Reference proteome</keyword>
<evidence type="ECO:0000256" key="3">
    <source>
        <dbReference type="SAM" id="MobiDB-lite"/>
    </source>
</evidence>
<organism evidence="5">
    <name type="scientific">Amphimedon queenslandica</name>
    <name type="common">Sponge</name>
    <dbReference type="NCBI Taxonomy" id="400682"/>
    <lineage>
        <taxon>Eukaryota</taxon>
        <taxon>Metazoa</taxon>
        <taxon>Porifera</taxon>
        <taxon>Demospongiae</taxon>
        <taxon>Heteroscleromorpha</taxon>
        <taxon>Haplosclerida</taxon>
        <taxon>Niphatidae</taxon>
        <taxon>Amphimedon</taxon>
    </lineage>
</organism>
<reference evidence="5" key="2">
    <citation type="submission" date="2017-05" db="UniProtKB">
        <authorList>
            <consortium name="EnsemblMetazoa"/>
        </authorList>
    </citation>
    <scope>IDENTIFICATION</scope>
</reference>
<feature type="compositionally biased region" description="Acidic residues" evidence="3">
    <location>
        <begin position="213"/>
        <end position="224"/>
    </location>
</feature>
<dbReference type="Gene3D" id="3.80.10.10">
    <property type="entry name" value="Ribonuclease Inhibitor"/>
    <property type="match status" value="1"/>
</dbReference>
<feature type="region of interest" description="Disordered" evidence="3">
    <location>
        <begin position="172"/>
        <end position="229"/>
    </location>
</feature>
<dbReference type="InterPro" id="IPR001611">
    <property type="entry name" value="Leu-rich_rpt"/>
</dbReference>